<accession>A0A8H5F859</accession>
<comment type="caution">
    <text evidence="2">The sequence shown here is derived from an EMBL/GenBank/DDBJ whole genome shotgun (WGS) entry which is preliminary data.</text>
</comment>
<protein>
    <submittedName>
        <fullName evidence="2">Uncharacterized protein</fullName>
    </submittedName>
</protein>
<feature type="compositionally biased region" description="Basic and acidic residues" evidence="1">
    <location>
        <begin position="72"/>
        <end position="102"/>
    </location>
</feature>
<sequence>MSLRSHPVNPTPDHPDPVTRNQYDTENIQKDDPAGNGTNEIPGGHPLSTDVKSVPPREGLIDQSTSGVNLKGELDDAKQGRDRDRGFTADESVIEKDADKDL</sequence>
<dbReference type="EMBL" id="JAACJJ010000014">
    <property type="protein sequence ID" value="KAF5326758.1"/>
    <property type="molecule type" value="Genomic_DNA"/>
</dbReference>
<reference evidence="2 3" key="1">
    <citation type="journal article" date="2020" name="ISME J.">
        <title>Uncovering the hidden diversity of litter-decomposition mechanisms in mushroom-forming fungi.</title>
        <authorList>
            <person name="Floudas D."/>
            <person name="Bentzer J."/>
            <person name="Ahren D."/>
            <person name="Johansson T."/>
            <person name="Persson P."/>
            <person name="Tunlid A."/>
        </authorList>
    </citation>
    <scope>NUCLEOTIDE SEQUENCE [LARGE SCALE GENOMIC DNA]</scope>
    <source>
        <strain evidence="2 3">CBS 101986</strain>
    </source>
</reference>
<name>A0A8H5F859_9AGAR</name>
<evidence type="ECO:0000313" key="3">
    <source>
        <dbReference type="Proteomes" id="UP000567179"/>
    </source>
</evidence>
<dbReference type="AlphaFoldDB" id="A0A8H5F859"/>
<dbReference type="OrthoDB" id="3250036at2759"/>
<evidence type="ECO:0000256" key="1">
    <source>
        <dbReference type="SAM" id="MobiDB-lite"/>
    </source>
</evidence>
<proteinExistence type="predicted"/>
<gene>
    <name evidence="2" type="ORF">D9619_005106</name>
</gene>
<organism evidence="2 3">
    <name type="scientific">Psilocybe cf. subviscida</name>
    <dbReference type="NCBI Taxonomy" id="2480587"/>
    <lineage>
        <taxon>Eukaryota</taxon>
        <taxon>Fungi</taxon>
        <taxon>Dikarya</taxon>
        <taxon>Basidiomycota</taxon>
        <taxon>Agaricomycotina</taxon>
        <taxon>Agaricomycetes</taxon>
        <taxon>Agaricomycetidae</taxon>
        <taxon>Agaricales</taxon>
        <taxon>Agaricineae</taxon>
        <taxon>Strophariaceae</taxon>
        <taxon>Psilocybe</taxon>
    </lineage>
</organism>
<evidence type="ECO:0000313" key="2">
    <source>
        <dbReference type="EMBL" id="KAF5326758.1"/>
    </source>
</evidence>
<dbReference type="Proteomes" id="UP000567179">
    <property type="component" value="Unassembled WGS sequence"/>
</dbReference>
<keyword evidence="3" id="KW-1185">Reference proteome</keyword>
<feature type="region of interest" description="Disordered" evidence="1">
    <location>
        <begin position="1"/>
        <end position="102"/>
    </location>
</feature>